<evidence type="ECO:0000313" key="1">
    <source>
        <dbReference type="EMBL" id="KAK2159142.1"/>
    </source>
</evidence>
<accession>A0AAD9N6P5</accession>
<name>A0AAD9N6P5_RIDPI</name>
<evidence type="ECO:0000313" key="2">
    <source>
        <dbReference type="Proteomes" id="UP001209878"/>
    </source>
</evidence>
<protein>
    <submittedName>
        <fullName evidence="1">Uncharacterized protein</fullName>
    </submittedName>
</protein>
<dbReference type="Proteomes" id="UP001209878">
    <property type="component" value="Unassembled WGS sequence"/>
</dbReference>
<keyword evidence="2" id="KW-1185">Reference proteome</keyword>
<dbReference type="AlphaFoldDB" id="A0AAD9N6P5"/>
<proteinExistence type="predicted"/>
<sequence length="66" mass="7261">MFLYSAVSNPQDFSKCFTLFFTGRPVQSDTISTSLGSTQPYAAINARRLLLHISTTCLLPGTHLHS</sequence>
<dbReference type="EMBL" id="JAODUO010001742">
    <property type="protein sequence ID" value="KAK2159142.1"/>
    <property type="molecule type" value="Genomic_DNA"/>
</dbReference>
<organism evidence="1 2">
    <name type="scientific">Ridgeia piscesae</name>
    <name type="common">Tubeworm</name>
    <dbReference type="NCBI Taxonomy" id="27915"/>
    <lineage>
        <taxon>Eukaryota</taxon>
        <taxon>Metazoa</taxon>
        <taxon>Spiralia</taxon>
        <taxon>Lophotrochozoa</taxon>
        <taxon>Annelida</taxon>
        <taxon>Polychaeta</taxon>
        <taxon>Sedentaria</taxon>
        <taxon>Canalipalpata</taxon>
        <taxon>Sabellida</taxon>
        <taxon>Siboglinidae</taxon>
        <taxon>Ridgeia</taxon>
    </lineage>
</organism>
<reference evidence="1" key="1">
    <citation type="journal article" date="2023" name="Mol. Biol. Evol.">
        <title>Third-Generation Sequencing Reveals the Adaptive Role of the Epigenome in Three Deep-Sea Polychaetes.</title>
        <authorList>
            <person name="Perez M."/>
            <person name="Aroh O."/>
            <person name="Sun Y."/>
            <person name="Lan Y."/>
            <person name="Juniper S.K."/>
            <person name="Young C.R."/>
            <person name="Angers B."/>
            <person name="Qian P.Y."/>
        </authorList>
    </citation>
    <scope>NUCLEOTIDE SEQUENCE</scope>
    <source>
        <strain evidence="1">R07B-5</strain>
    </source>
</reference>
<gene>
    <name evidence="1" type="ORF">NP493_1744g00070</name>
</gene>
<comment type="caution">
    <text evidence="1">The sequence shown here is derived from an EMBL/GenBank/DDBJ whole genome shotgun (WGS) entry which is preliminary data.</text>
</comment>